<reference evidence="2" key="1">
    <citation type="submission" date="2006-03" db="EMBL/GenBank/DDBJ databases">
        <title>Complete sequence of Rhodopseudomonas palustris BisB18.</title>
        <authorList>
            <consortium name="US DOE Joint Genome Institute"/>
            <person name="Copeland A."/>
            <person name="Lucas S."/>
            <person name="Lapidus A."/>
            <person name="Barry K."/>
            <person name="Detter J.C."/>
            <person name="Glavina del Rio T."/>
            <person name="Hammon N."/>
            <person name="Israni S."/>
            <person name="Dalin E."/>
            <person name="Tice H."/>
            <person name="Pitluck S."/>
            <person name="Chain P."/>
            <person name="Malfatti S."/>
            <person name="Shin M."/>
            <person name="Vergez L."/>
            <person name="Schmutz J."/>
            <person name="Larimer F."/>
            <person name="Land M."/>
            <person name="Hauser L."/>
            <person name="Pelletier D.A."/>
            <person name="Kyrpides N."/>
            <person name="Anderson I."/>
            <person name="Oda Y."/>
            <person name="Harwood C.S."/>
            <person name="Richardson P."/>
        </authorList>
    </citation>
    <scope>NUCLEOTIDE SEQUENCE [LARGE SCALE GENOMIC DNA]</scope>
    <source>
        <strain evidence="2">BisB18</strain>
    </source>
</reference>
<feature type="compositionally biased region" description="Basic residues" evidence="1">
    <location>
        <begin position="37"/>
        <end position="49"/>
    </location>
</feature>
<dbReference type="EMBL" id="CP000301">
    <property type="protein sequence ID" value="ABD88474.1"/>
    <property type="molecule type" value="Genomic_DNA"/>
</dbReference>
<name>Q213G2_RHOPB</name>
<gene>
    <name evidence="2" type="ordered locus">RPC_2928</name>
</gene>
<evidence type="ECO:0000256" key="1">
    <source>
        <dbReference type="SAM" id="MobiDB-lite"/>
    </source>
</evidence>
<proteinExistence type="predicted"/>
<dbReference type="HOGENOM" id="CLU_2234493_0_0_5"/>
<feature type="region of interest" description="Disordered" evidence="1">
    <location>
        <begin position="28"/>
        <end position="105"/>
    </location>
</feature>
<protein>
    <submittedName>
        <fullName evidence="2">Uncharacterized protein</fullName>
    </submittedName>
</protein>
<evidence type="ECO:0000313" key="2">
    <source>
        <dbReference type="EMBL" id="ABD88474.1"/>
    </source>
</evidence>
<dbReference type="AlphaFoldDB" id="Q213G2"/>
<accession>Q213G2</accession>
<dbReference type="STRING" id="316056.RPC_2928"/>
<dbReference type="KEGG" id="rpc:RPC_2928"/>
<sequence>MTPPSTAHTQMALVGFPVRQIDAAMPPGEVAALAARPRPRRPAQRKTRRTGLDQSRSHARDVSQIPARHHHPDHAASDRGRHQQRTQRHLQNVQRLDHRRRLSPD</sequence>
<organism evidence="2">
    <name type="scientific">Rhodopseudomonas palustris (strain BisB18)</name>
    <dbReference type="NCBI Taxonomy" id="316056"/>
    <lineage>
        <taxon>Bacteria</taxon>
        <taxon>Pseudomonadati</taxon>
        <taxon>Pseudomonadota</taxon>
        <taxon>Alphaproteobacteria</taxon>
        <taxon>Hyphomicrobiales</taxon>
        <taxon>Nitrobacteraceae</taxon>
        <taxon>Rhodopseudomonas</taxon>
    </lineage>
</organism>